<dbReference type="PROSITE" id="PS50144">
    <property type="entry name" value="MATH"/>
    <property type="match status" value="1"/>
</dbReference>
<dbReference type="EMBL" id="JABWDY010018915">
    <property type="protein sequence ID" value="KAF5194297.1"/>
    <property type="molecule type" value="Genomic_DNA"/>
</dbReference>
<protein>
    <submittedName>
        <fullName evidence="2">Traf-like family protein</fullName>
    </submittedName>
</protein>
<dbReference type="AlphaFoldDB" id="A0A7J6WBH3"/>
<keyword evidence="3" id="KW-1185">Reference proteome</keyword>
<dbReference type="Pfam" id="PF22486">
    <property type="entry name" value="MATH_2"/>
    <property type="match status" value="2"/>
</dbReference>
<dbReference type="InterPro" id="IPR002083">
    <property type="entry name" value="MATH/TRAF_dom"/>
</dbReference>
<dbReference type="Gene3D" id="2.60.210.10">
    <property type="entry name" value="Apoptosis, Tumor Necrosis Factor Receptor Associated Protein 2, Chain A"/>
    <property type="match status" value="2"/>
</dbReference>
<dbReference type="OrthoDB" id="1883087at2759"/>
<accession>A0A7J6WBH3</accession>
<dbReference type="CDD" id="cd00121">
    <property type="entry name" value="MATH"/>
    <property type="match status" value="2"/>
</dbReference>
<proteinExistence type="predicted"/>
<name>A0A7J6WBH3_THATH</name>
<organism evidence="2 3">
    <name type="scientific">Thalictrum thalictroides</name>
    <name type="common">Rue-anemone</name>
    <name type="synonym">Anemone thalictroides</name>
    <dbReference type="NCBI Taxonomy" id="46969"/>
    <lineage>
        <taxon>Eukaryota</taxon>
        <taxon>Viridiplantae</taxon>
        <taxon>Streptophyta</taxon>
        <taxon>Embryophyta</taxon>
        <taxon>Tracheophyta</taxon>
        <taxon>Spermatophyta</taxon>
        <taxon>Magnoliopsida</taxon>
        <taxon>Ranunculales</taxon>
        <taxon>Ranunculaceae</taxon>
        <taxon>Thalictroideae</taxon>
        <taxon>Thalictrum</taxon>
    </lineage>
</organism>
<feature type="domain" description="MATH" evidence="1">
    <location>
        <begin position="132"/>
        <end position="219"/>
    </location>
</feature>
<evidence type="ECO:0000313" key="3">
    <source>
        <dbReference type="Proteomes" id="UP000554482"/>
    </source>
</evidence>
<evidence type="ECO:0000313" key="2">
    <source>
        <dbReference type="EMBL" id="KAF5194297.1"/>
    </source>
</evidence>
<dbReference type="PANTHER" id="PTHR46162">
    <property type="entry name" value="TRAF-LIKE FAMILY PROTEIN"/>
    <property type="match status" value="1"/>
</dbReference>
<dbReference type="PANTHER" id="PTHR46162:SF2">
    <property type="entry name" value="ANKYRIN REPEAT-CONTAINING PROTEIN-RELATED"/>
    <property type="match status" value="1"/>
</dbReference>
<gene>
    <name evidence="2" type="ORF">FRX31_016114</name>
</gene>
<reference evidence="2 3" key="1">
    <citation type="submission" date="2020-06" db="EMBL/GenBank/DDBJ databases">
        <title>Transcriptomic and genomic resources for Thalictrum thalictroides and T. hernandezii: Facilitating candidate gene discovery in an emerging model plant lineage.</title>
        <authorList>
            <person name="Arias T."/>
            <person name="Riano-Pachon D.M."/>
            <person name="Di Stilio V.S."/>
        </authorList>
    </citation>
    <scope>NUCLEOTIDE SEQUENCE [LARGE SCALE GENOMIC DNA]</scope>
    <source>
        <strain evidence="3">cv. WT478/WT964</strain>
        <tissue evidence="2">Leaves</tissue>
    </source>
</reference>
<dbReference type="Proteomes" id="UP000554482">
    <property type="component" value="Unassembled WGS sequence"/>
</dbReference>
<dbReference type="InterPro" id="IPR008974">
    <property type="entry name" value="TRAF-like"/>
</dbReference>
<dbReference type="SUPFAM" id="SSF49599">
    <property type="entry name" value="TRAF domain-like"/>
    <property type="match status" value="2"/>
</dbReference>
<comment type="caution">
    <text evidence="2">The sequence shown here is derived from an EMBL/GenBank/DDBJ whole genome shotgun (WGS) entry which is preliminary data.</text>
</comment>
<sequence length="219" mass="24768">MYLFQKIHCMANCVLAFIDGNSDCCPRSQSATKATVNAGLFQVNGLLVDPASDFESRAYKWKLVFHPNGNKEKGVKDHISLYLVMADHTTSLPKGSEVCVNLRLFMLDQKRDKYVNIEDPSNGYLVDDTCVFGADVIVLKRATKDKHTWWVCGFSDVFVVGGKKWKIELDPMGDVNGEKDGYISIFLVLDDSQSLFHVEKFYVKFKILILQSLGKHMEL</sequence>
<evidence type="ECO:0000259" key="1">
    <source>
        <dbReference type="PROSITE" id="PS50144"/>
    </source>
</evidence>